<comment type="caution">
    <text evidence="1">The sequence shown here is derived from an EMBL/GenBank/DDBJ whole genome shotgun (WGS) entry which is preliminary data.</text>
</comment>
<evidence type="ECO:0000313" key="1">
    <source>
        <dbReference type="EMBL" id="KAK3720742.1"/>
    </source>
</evidence>
<sequence>MHCSNNSAREEKNIKFLARSIPTVNRIEQLSQCPLHGMAESQSGLCNNNLELTRHYFYSHDHAPRQKISRIVSVCTMMSTGRIREKLLNSVCNKRLPSSTLTFNPKPSSKPIFYSGSSASQSSWNKILVETMRGDKNSRGSNRRAI</sequence>
<dbReference type="AlphaFoldDB" id="A0AAE0XWR4"/>
<dbReference type="Proteomes" id="UP001283361">
    <property type="component" value="Unassembled WGS sequence"/>
</dbReference>
<keyword evidence="2" id="KW-1185">Reference proteome</keyword>
<evidence type="ECO:0000313" key="2">
    <source>
        <dbReference type="Proteomes" id="UP001283361"/>
    </source>
</evidence>
<proteinExistence type="predicted"/>
<protein>
    <submittedName>
        <fullName evidence="1">Uncharacterized protein</fullName>
    </submittedName>
</protein>
<organism evidence="1 2">
    <name type="scientific">Elysia crispata</name>
    <name type="common">lettuce slug</name>
    <dbReference type="NCBI Taxonomy" id="231223"/>
    <lineage>
        <taxon>Eukaryota</taxon>
        <taxon>Metazoa</taxon>
        <taxon>Spiralia</taxon>
        <taxon>Lophotrochozoa</taxon>
        <taxon>Mollusca</taxon>
        <taxon>Gastropoda</taxon>
        <taxon>Heterobranchia</taxon>
        <taxon>Euthyneura</taxon>
        <taxon>Panpulmonata</taxon>
        <taxon>Sacoglossa</taxon>
        <taxon>Placobranchoidea</taxon>
        <taxon>Plakobranchidae</taxon>
        <taxon>Elysia</taxon>
    </lineage>
</organism>
<gene>
    <name evidence="1" type="ORF">RRG08_057212</name>
</gene>
<accession>A0AAE0XWR4</accession>
<name>A0AAE0XWR4_9GAST</name>
<dbReference type="EMBL" id="JAWDGP010007404">
    <property type="protein sequence ID" value="KAK3720742.1"/>
    <property type="molecule type" value="Genomic_DNA"/>
</dbReference>
<reference evidence="1" key="1">
    <citation type="journal article" date="2023" name="G3 (Bethesda)">
        <title>A reference genome for the long-term kleptoplast-retaining sea slug Elysia crispata morphotype clarki.</title>
        <authorList>
            <person name="Eastman K.E."/>
            <person name="Pendleton A.L."/>
            <person name="Shaikh M.A."/>
            <person name="Suttiyut T."/>
            <person name="Ogas R."/>
            <person name="Tomko P."/>
            <person name="Gavelis G."/>
            <person name="Widhalm J.R."/>
            <person name="Wisecaver J.H."/>
        </authorList>
    </citation>
    <scope>NUCLEOTIDE SEQUENCE</scope>
    <source>
        <strain evidence="1">ECLA1</strain>
    </source>
</reference>